<evidence type="ECO:0000313" key="7">
    <source>
        <dbReference type="EMBL" id="SJS60113.1"/>
    </source>
</evidence>
<evidence type="ECO:0000313" key="6">
    <source>
        <dbReference type="EMBL" id="HBH2620838.1"/>
    </source>
</evidence>
<dbReference type="EMBL" id="DAEQIJ010000013">
    <property type="protein sequence ID" value="HBH2620838.1"/>
    <property type="molecule type" value="Genomic_DNA"/>
</dbReference>
<reference evidence="3" key="1">
    <citation type="submission" date="2014-07" db="EMBL/GenBank/DDBJ databases">
        <authorList>
            <person name="Monot Marc"/>
        </authorList>
    </citation>
    <scope>NUCLEOTIDE SEQUENCE</scope>
    <source>
        <strain evidence="4">7032989</strain>
        <strain evidence="2">7032994</strain>
    </source>
</reference>
<accession>A0A031WDF3</accession>
<dbReference type="EMBL" id="CAAJVP010000004">
    <property type="protein sequence ID" value="VHY01434.1"/>
    <property type="molecule type" value="Genomic_DNA"/>
</dbReference>
<dbReference type="Pfam" id="PF07456">
    <property type="entry name" value="Hpre_diP_synt_I"/>
    <property type="match status" value="1"/>
</dbReference>
<dbReference type="GeneID" id="66355766"/>
<dbReference type="Proteomes" id="UP000878956">
    <property type="component" value="Unassembled WGS sequence"/>
</dbReference>
<dbReference type="InterPro" id="IPR010898">
    <property type="entry name" value="Hpre_diP_synth_I"/>
</dbReference>
<dbReference type="AlphaFoldDB" id="A0A031WDF3"/>
<feature type="transmembrane region" description="Helical" evidence="1">
    <location>
        <begin position="104"/>
        <end position="127"/>
    </location>
</feature>
<sequence length="169" mass="18515">MKTRKMTFLGLMIGYSLALYVLETYIPNPLIVIFPGAKLGLSNIITLISLMLLGVKDTVIIVTIRVILSSIFAGPLSYLLFSIGGAYLSLLFMYLASKIKDLSLIGISIIGAIGHNIGQLIVASLIIENILAIGYLPFMLMASLVTGMFVGLVSRYTIPKLKHFYSKFY</sequence>
<evidence type="ECO:0000313" key="9">
    <source>
        <dbReference type="Proteomes" id="UP000189137"/>
    </source>
</evidence>
<reference evidence="8 10" key="3">
    <citation type="submission" date="2019-04" db="EMBL/GenBank/DDBJ databases">
        <authorList>
            <consortium name="Pathogen Informatics"/>
        </authorList>
    </citation>
    <scope>NUCLEOTIDE SEQUENCE [LARGE SCALE GENOMIC DNA]</scope>
    <source>
        <strain evidence="10">tl291</strain>
        <strain evidence="8">Tl291</strain>
        <strain evidence="7 9">VRECD0157</strain>
    </source>
</reference>
<reference evidence="5" key="4">
    <citation type="submission" date="2021-06" db="EMBL/GenBank/DDBJ databases">
        <authorList>
            <consortium name="NCBI Pathogen Detection Project"/>
        </authorList>
    </citation>
    <scope>NUCLEOTIDE SEQUENCE</scope>
    <source>
        <strain evidence="6">Clostridioides</strain>
        <strain evidence="5">HN1000</strain>
    </source>
</reference>
<reference evidence="5" key="2">
    <citation type="journal article" date="2018" name="Genome Biol.">
        <title>SKESA: strategic k-mer extension for scrupulous assemblies.</title>
        <authorList>
            <person name="Souvorov A."/>
            <person name="Agarwala R."/>
            <person name="Lipman D.J."/>
        </authorList>
    </citation>
    <scope>NUCLEOTIDE SEQUENCE</scope>
    <source>
        <strain evidence="6">Clostridioides</strain>
        <strain evidence="5">HN1000</strain>
    </source>
</reference>
<dbReference type="PATRIC" id="fig|1496.1371.peg.364"/>
<dbReference type="Proteomes" id="UP000372533">
    <property type="component" value="Unassembled WGS sequence"/>
</dbReference>
<evidence type="ECO:0000256" key="1">
    <source>
        <dbReference type="SAM" id="Phobius"/>
    </source>
</evidence>
<feature type="transmembrane region" description="Helical" evidence="1">
    <location>
        <begin position="133"/>
        <end position="153"/>
    </location>
</feature>
<dbReference type="EMBL" id="LK932372">
    <property type="protein sequence ID" value="CDS85141.1"/>
    <property type="molecule type" value="Genomic_DNA"/>
</dbReference>
<dbReference type="EMBL" id="LK932529">
    <property type="protein sequence ID" value="CDS89433.1"/>
    <property type="molecule type" value="Genomic_DNA"/>
</dbReference>
<proteinExistence type="predicted"/>
<keyword evidence="1" id="KW-1133">Transmembrane helix</keyword>
<dbReference type="Proteomes" id="UP000879542">
    <property type="component" value="Unassembled WGS sequence"/>
</dbReference>
<name>A0A031WDF3_CLODI</name>
<keyword evidence="1" id="KW-0472">Membrane</keyword>
<evidence type="ECO:0000313" key="5">
    <source>
        <dbReference type="EMBL" id="HBH1541975.1"/>
    </source>
</evidence>
<keyword evidence="1" id="KW-0812">Transmembrane</keyword>
<dbReference type="Proteomes" id="UP000189137">
    <property type="component" value="Unassembled WGS sequence"/>
</dbReference>
<dbReference type="KEGG" id="pdf:CD630DERM_32720"/>
<evidence type="ECO:0000313" key="10">
    <source>
        <dbReference type="Proteomes" id="UP000372533"/>
    </source>
</evidence>
<dbReference type="EMBL" id="FUPS01000008">
    <property type="protein sequence ID" value="SJS60113.1"/>
    <property type="molecule type" value="Genomic_DNA"/>
</dbReference>
<dbReference type="InterPro" id="IPR014535">
    <property type="entry name" value="Hpre_diP_synt_I"/>
</dbReference>
<gene>
    <name evidence="4" type="ORF">BN1095_640043</name>
    <name evidence="3" type="ORF">BN1096_740102</name>
    <name evidence="2" type="ORF">BN1097_360087</name>
    <name evidence="5" type="ORF">KRM00_001452</name>
    <name evidence="6" type="ORF">KRQ00_002619</name>
    <name evidence="8" type="ORF">SAMEA1402366_01264</name>
    <name evidence="7" type="ORF">SAMEA3375112_02475</name>
</gene>
<evidence type="ECO:0000313" key="8">
    <source>
        <dbReference type="EMBL" id="VHY01434.1"/>
    </source>
</evidence>
<dbReference type="OMA" id="VFHNIGQ"/>
<evidence type="ECO:0000313" key="2">
    <source>
        <dbReference type="EMBL" id="CDS85141.1"/>
    </source>
</evidence>
<protein>
    <submittedName>
        <fullName evidence="5">Gx transporter family protein</fullName>
    </submittedName>
    <submittedName>
        <fullName evidence="3 8">Membrane protein</fullName>
    </submittedName>
    <submittedName>
        <fullName evidence="7">Uncharacterized protein conserved in bacteria</fullName>
    </submittedName>
</protein>
<dbReference type="Gene3D" id="1.10.1760.20">
    <property type="match status" value="1"/>
</dbReference>
<dbReference type="PIRSF" id="PIRSF027391">
    <property type="entry name" value="Hpre_diP_synt_I"/>
    <property type="match status" value="1"/>
</dbReference>
<organism evidence="3">
    <name type="scientific">Clostridioides difficile</name>
    <name type="common">Peptoclostridium difficile</name>
    <dbReference type="NCBI Taxonomy" id="1496"/>
    <lineage>
        <taxon>Bacteria</taxon>
        <taxon>Bacillati</taxon>
        <taxon>Bacillota</taxon>
        <taxon>Clostridia</taxon>
        <taxon>Peptostreptococcales</taxon>
        <taxon>Peptostreptococcaceae</taxon>
        <taxon>Clostridioides</taxon>
    </lineage>
</organism>
<dbReference type="EMBL" id="DAEPXK010000011">
    <property type="protein sequence ID" value="HBH1541975.1"/>
    <property type="molecule type" value="Genomic_DNA"/>
</dbReference>
<evidence type="ECO:0000313" key="4">
    <source>
        <dbReference type="EMBL" id="CDT68806.1"/>
    </source>
</evidence>
<feature type="transmembrane region" description="Helical" evidence="1">
    <location>
        <begin position="6"/>
        <end position="26"/>
    </location>
</feature>
<evidence type="ECO:0000313" key="3">
    <source>
        <dbReference type="EMBL" id="CDS89433.1"/>
    </source>
</evidence>
<dbReference type="RefSeq" id="WP_003432371.1">
    <property type="nucleotide sequence ID" value="NZ_AP025558.1"/>
</dbReference>
<dbReference type="EMBL" id="LK933338">
    <property type="protein sequence ID" value="CDT68806.1"/>
    <property type="molecule type" value="Genomic_DNA"/>
</dbReference>